<proteinExistence type="predicted"/>
<dbReference type="GeneID" id="73803127"/>
<reference evidence="7 8" key="1">
    <citation type="journal article" date="2016" name="Nat. Biotechnol.">
        <title>Measurement of bacterial replication rates in microbial communities.</title>
        <authorList>
            <person name="Brown C.T."/>
            <person name="Olm M.R."/>
            <person name="Thomas B.C."/>
            <person name="Banfield J.F."/>
        </authorList>
    </citation>
    <scope>NUCLEOTIDE SEQUENCE [LARGE SCALE GENOMIC DNA]</scope>
    <source>
        <strain evidence="7">CAG:67_53_122</strain>
    </source>
</reference>
<dbReference type="InterPro" id="IPR002379">
    <property type="entry name" value="ATPase_proteolipid_c-like_dom"/>
</dbReference>
<comment type="subcellular location">
    <subcellularLocation>
        <location evidence="1">Membrane</location>
        <topology evidence="1">Multi-pass membrane protein</topology>
    </subcellularLocation>
</comment>
<dbReference type="STRING" id="28117.BHV66_05880"/>
<name>A0A1Q6F6N7_9BACT</name>
<gene>
    <name evidence="7" type="ORF">BHV66_05880</name>
</gene>
<feature type="domain" description="V-ATPase proteolipid subunit C-like" evidence="6">
    <location>
        <begin position="85"/>
        <end position="143"/>
    </location>
</feature>
<evidence type="ECO:0000256" key="3">
    <source>
        <dbReference type="ARBA" id="ARBA00022989"/>
    </source>
</evidence>
<feature type="transmembrane region" description="Helical" evidence="5">
    <location>
        <begin position="47"/>
        <end position="72"/>
    </location>
</feature>
<dbReference type="AlphaFoldDB" id="A0A1Q6F6N7"/>
<evidence type="ECO:0000256" key="4">
    <source>
        <dbReference type="ARBA" id="ARBA00023136"/>
    </source>
</evidence>
<dbReference type="CDD" id="cd18180">
    <property type="entry name" value="ATP-synt_Vo_Ao_c_NTPK_rpt2"/>
    <property type="match status" value="1"/>
</dbReference>
<evidence type="ECO:0000256" key="5">
    <source>
        <dbReference type="SAM" id="Phobius"/>
    </source>
</evidence>
<dbReference type="RefSeq" id="WP_004328819.1">
    <property type="nucleotide sequence ID" value="NZ_BAAFKT010000011.1"/>
</dbReference>
<accession>A0A1Q6F6N7</accession>
<dbReference type="InterPro" id="IPR035921">
    <property type="entry name" value="F/V-ATP_Csub_sf"/>
</dbReference>
<evidence type="ECO:0000259" key="6">
    <source>
        <dbReference type="Pfam" id="PF00137"/>
    </source>
</evidence>
<protein>
    <submittedName>
        <fullName evidence="7">ATPase</fullName>
    </submittedName>
</protein>
<sequence length="149" mass="15444">MEPITLGYLGMAIMFTLAAVGSCYGTTIAGNAAVGAMKKNPNAFGNYIILSGLPASQGLYGFASLFLIMNYLTDSVTMLQAAAIFGLGILVGLVNFFSSYRQGQLCANGIAAVGNGHDVGTKTLILAAFPELYGILTVAITFLVTGLMK</sequence>
<evidence type="ECO:0000256" key="2">
    <source>
        <dbReference type="ARBA" id="ARBA00022692"/>
    </source>
</evidence>
<dbReference type="Proteomes" id="UP000187417">
    <property type="component" value="Unassembled WGS sequence"/>
</dbReference>
<feature type="transmembrane region" description="Helical" evidence="5">
    <location>
        <begin position="78"/>
        <end position="97"/>
    </location>
</feature>
<dbReference type="CDD" id="cd18179">
    <property type="entry name" value="ATP-synt_Vo_Ao_c_NTPK_rpt1"/>
    <property type="match status" value="1"/>
</dbReference>
<feature type="domain" description="V-ATPase proteolipid subunit C-like" evidence="6">
    <location>
        <begin position="9"/>
        <end position="68"/>
    </location>
</feature>
<evidence type="ECO:0000313" key="7">
    <source>
        <dbReference type="EMBL" id="OKY94352.1"/>
    </source>
</evidence>
<dbReference type="SUPFAM" id="SSF81333">
    <property type="entry name" value="F1F0 ATP synthase subunit C"/>
    <property type="match status" value="2"/>
</dbReference>
<comment type="caution">
    <text evidence="7">The sequence shown here is derived from an EMBL/GenBank/DDBJ whole genome shotgun (WGS) entry which is preliminary data.</text>
</comment>
<dbReference type="EMBL" id="MNQH01000028">
    <property type="protein sequence ID" value="OKY94352.1"/>
    <property type="molecule type" value="Genomic_DNA"/>
</dbReference>
<dbReference type="Gene3D" id="1.20.120.610">
    <property type="entry name" value="lithium bound rotor ring of v- atpase"/>
    <property type="match status" value="1"/>
</dbReference>
<evidence type="ECO:0000313" key="8">
    <source>
        <dbReference type="Proteomes" id="UP000187417"/>
    </source>
</evidence>
<keyword evidence="3 5" id="KW-1133">Transmembrane helix</keyword>
<feature type="transmembrane region" description="Helical" evidence="5">
    <location>
        <begin position="6"/>
        <end position="26"/>
    </location>
</feature>
<keyword evidence="4 5" id="KW-0472">Membrane</keyword>
<organism evidence="7 8">
    <name type="scientific">Alistipes putredinis</name>
    <dbReference type="NCBI Taxonomy" id="28117"/>
    <lineage>
        <taxon>Bacteria</taxon>
        <taxon>Pseudomonadati</taxon>
        <taxon>Bacteroidota</taxon>
        <taxon>Bacteroidia</taxon>
        <taxon>Bacteroidales</taxon>
        <taxon>Rikenellaceae</taxon>
        <taxon>Alistipes</taxon>
    </lineage>
</organism>
<evidence type="ECO:0000256" key="1">
    <source>
        <dbReference type="ARBA" id="ARBA00004141"/>
    </source>
</evidence>
<feature type="transmembrane region" description="Helical" evidence="5">
    <location>
        <begin position="124"/>
        <end position="148"/>
    </location>
</feature>
<dbReference type="GO" id="GO:0033177">
    <property type="term" value="C:proton-transporting two-sector ATPase complex, proton-transporting domain"/>
    <property type="evidence" value="ECO:0007669"/>
    <property type="project" value="InterPro"/>
</dbReference>
<keyword evidence="2 5" id="KW-0812">Transmembrane</keyword>
<dbReference type="Pfam" id="PF00137">
    <property type="entry name" value="ATP-synt_C"/>
    <property type="match status" value="2"/>
</dbReference>
<dbReference type="GO" id="GO:0015078">
    <property type="term" value="F:proton transmembrane transporter activity"/>
    <property type="evidence" value="ECO:0007669"/>
    <property type="project" value="InterPro"/>
</dbReference>